<dbReference type="Pfam" id="PF08242">
    <property type="entry name" value="Methyltransf_12"/>
    <property type="match status" value="1"/>
</dbReference>
<dbReference type="Gene3D" id="3.30.1610.20">
    <property type="entry name" value="Hen1, N-terminal domain"/>
    <property type="match status" value="1"/>
</dbReference>
<dbReference type="InterPro" id="IPR024740">
    <property type="entry name" value="Hen1_N"/>
</dbReference>
<dbReference type="GO" id="GO:0031047">
    <property type="term" value="P:regulatory ncRNA-mediated gene silencing"/>
    <property type="evidence" value="ECO:0007669"/>
    <property type="project" value="UniProtKB-KW"/>
</dbReference>
<keyword evidence="7" id="KW-0479">Metal-binding</keyword>
<evidence type="ECO:0000256" key="1">
    <source>
        <dbReference type="ARBA" id="ARBA00001946"/>
    </source>
</evidence>
<feature type="domain" description="Hen1 N-terminal" evidence="15">
    <location>
        <begin position="1"/>
        <end position="243"/>
    </location>
</feature>
<dbReference type="InterPro" id="IPR013217">
    <property type="entry name" value="Methyltransf_12"/>
</dbReference>
<evidence type="ECO:0000313" key="17">
    <source>
        <dbReference type="Proteomes" id="UP000198507"/>
    </source>
</evidence>
<dbReference type="InterPro" id="IPR024026">
    <property type="entry name" value="3'-RNA_MeTfrase_Hen1_bac"/>
</dbReference>
<dbReference type="InterPro" id="IPR029063">
    <property type="entry name" value="SAM-dependent_MTases_sf"/>
</dbReference>
<evidence type="ECO:0000256" key="13">
    <source>
        <dbReference type="SAM" id="MobiDB-lite"/>
    </source>
</evidence>
<evidence type="ECO:0000256" key="6">
    <source>
        <dbReference type="ARBA" id="ARBA00022691"/>
    </source>
</evidence>
<dbReference type="Proteomes" id="UP000198507">
    <property type="component" value="Unassembled WGS sequence"/>
</dbReference>
<evidence type="ECO:0000256" key="8">
    <source>
        <dbReference type="ARBA" id="ARBA00022842"/>
    </source>
</evidence>
<name>A0A1I0EVH2_9ACTN</name>
<sequence>MLVTLTTTRPPATDLGFLLHKNPARAQQVEVSTGTAHVFYPEATDQRCTVALLLEVDPVGLVRTARAGGTEGAALAQYVNDRPYAASSLLAVALGKAFASARRGVSRERPELVDVALPLEVHVPALSCRGGAEMAHRFFAPLGWRVEATAVPLDEAVPGWGDSRYVDLRLTGDLRLADALNQLYVALPVLDDAKHHWIGADEVEKLLRAGSGWLAAHPDRELITRRYLKHRATLTRRAIERLAEVDDAEPDALDDATAPPVTAAGGPGGADVDADAAADADVDADRPLPLALQRHGAVLAALRSAGAQRVVDLGCGAGALLPALLAEPTFTEVLGVDVSARALEVAARRLRLDRMPERQRARVRLLQSGLTYTDARLRGYDAAVLVEVVEHLDPDRLPALEHAVFGAAAPATVVVTTPNVEFNVRYTDLPAGAFRHRDHRFEWTRAEFSGWATAVGERYGYAVRLLGVGTEDPEVGSPSQLAVFTRGAGEVAG</sequence>
<dbReference type="OrthoDB" id="626362at2"/>
<dbReference type="SUPFAM" id="SSF53335">
    <property type="entry name" value="S-adenosyl-L-methionine-dependent methyltransferases"/>
    <property type="match status" value="1"/>
</dbReference>
<feature type="region of interest" description="Disordered" evidence="13">
    <location>
        <begin position="250"/>
        <end position="274"/>
    </location>
</feature>
<keyword evidence="17" id="KW-1185">Reference proteome</keyword>
<evidence type="ECO:0000256" key="12">
    <source>
        <dbReference type="ARBA" id="ARBA00048418"/>
    </source>
</evidence>
<keyword evidence="8" id="KW-0460">Magnesium</keyword>
<dbReference type="Gene3D" id="3.40.50.150">
    <property type="entry name" value="Vaccinia Virus protein VP39"/>
    <property type="match status" value="1"/>
</dbReference>
<evidence type="ECO:0000256" key="10">
    <source>
        <dbReference type="ARBA" id="ARBA00023158"/>
    </source>
</evidence>
<dbReference type="GO" id="GO:0090486">
    <property type="term" value="F:small RNA 2'-O-methyltransferase activity"/>
    <property type="evidence" value="ECO:0007669"/>
    <property type="project" value="UniProtKB-EC"/>
</dbReference>
<protein>
    <recommendedName>
        <fullName evidence="3">Small RNA 2'-O-methyltransferase</fullName>
        <ecNumber evidence="11">2.1.1.386</ecNumber>
    </recommendedName>
</protein>
<comment type="catalytic activity">
    <reaction evidence="12">
        <text>small RNA 3'-end nucleotide + S-adenosyl-L-methionine = small RNA 3'-end 2'-O-methylnucleotide + S-adenosyl-L-homocysteine + H(+)</text>
        <dbReference type="Rhea" id="RHEA:37887"/>
        <dbReference type="Rhea" id="RHEA-COMP:10415"/>
        <dbReference type="Rhea" id="RHEA-COMP:10416"/>
        <dbReference type="ChEBI" id="CHEBI:15378"/>
        <dbReference type="ChEBI" id="CHEBI:57856"/>
        <dbReference type="ChEBI" id="CHEBI:59789"/>
        <dbReference type="ChEBI" id="CHEBI:74896"/>
        <dbReference type="ChEBI" id="CHEBI:74898"/>
        <dbReference type="EC" id="2.1.1.386"/>
    </reaction>
</comment>
<gene>
    <name evidence="16" type="ORF">SAMN04488546_2607</name>
</gene>
<reference evidence="17" key="1">
    <citation type="submission" date="2016-10" db="EMBL/GenBank/DDBJ databases">
        <authorList>
            <person name="Varghese N."/>
            <person name="Submissions S."/>
        </authorList>
    </citation>
    <scope>NUCLEOTIDE SEQUENCE [LARGE SCALE GENOMIC DNA]</scope>
    <source>
        <strain evidence="17">DSM 44209</strain>
    </source>
</reference>
<dbReference type="InterPro" id="IPR038546">
    <property type="entry name" value="Hen1_N_sf"/>
</dbReference>
<comment type="cofactor">
    <cofactor evidence="1">
        <name>Mg(2+)</name>
        <dbReference type="ChEBI" id="CHEBI:18420"/>
    </cofactor>
</comment>
<organism evidence="16 17">
    <name type="scientific">Geodermatophilus poikilotrophus</name>
    <dbReference type="NCBI Taxonomy" id="1333667"/>
    <lineage>
        <taxon>Bacteria</taxon>
        <taxon>Bacillati</taxon>
        <taxon>Actinomycetota</taxon>
        <taxon>Actinomycetes</taxon>
        <taxon>Geodermatophilales</taxon>
        <taxon>Geodermatophilaceae</taxon>
        <taxon>Geodermatophilus</taxon>
    </lineage>
</organism>
<dbReference type="GO" id="GO:0003723">
    <property type="term" value="F:RNA binding"/>
    <property type="evidence" value="ECO:0007669"/>
    <property type="project" value="UniProtKB-KW"/>
</dbReference>
<dbReference type="Pfam" id="PF12623">
    <property type="entry name" value="Hen1_L"/>
    <property type="match status" value="1"/>
</dbReference>
<evidence type="ECO:0000256" key="7">
    <source>
        <dbReference type="ARBA" id="ARBA00022723"/>
    </source>
</evidence>
<accession>A0A1I0EVH2</accession>
<dbReference type="PANTHER" id="PTHR21404:SF3">
    <property type="entry name" value="SMALL RNA 2'-O-METHYLTRANSFERASE"/>
    <property type="match status" value="1"/>
</dbReference>
<evidence type="ECO:0000259" key="15">
    <source>
        <dbReference type="Pfam" id="PF12623"/>
    </source>
</evidence>
<dbReference type="GO" id="GO:0001510">
    <property type="term" value="P:RNA methylation"/>
    <property type="evidence" value="ECO:0007669"/>
    <property type="project" value="InterPro"/>
</dbReference>
<keyword evidence="9" id="KW-0694">RNA-binding</keyword>
<comment type="similarity">
    <text evidence="2">Belongs to the methyltransferase superfamily. HEN1 family.</text>
</comment>
<dbReference type="NCBIfam" id="TIGR04074">
    <property type="entry name" value="bacter_Hen1"/>
    <property type="match status" value="1"/>
</dbReference>
<proteinExistence type="inferred from homology"/>
<dbReference type="EMBL" id="FOIE01000005">
    <property type="protein sequence ID" value="SET49456.1"/>
    <property type="molecule type" value="Genomic_DNA"/>
</dbReference>
<evidence type="ECO:0000256" key="9">
    <source>
        <dbReference type="ARBA" id="ARBA00022884"/>
    </source>
</evidence>
<dbReference type="GO" id="GO:0046872">
    <property type="term" value="F:metal ion binding"/>
    <property type="evidence" value="ECO:0007669"/>
    <property type="project" value="UniProtKB-KW"/>
</dbReference>
<feature type="domain" description="Methyltransferase type 12" evidence="14">
    <location>
        <begin position="311"/>
        <end position="403"/>
    </location>
</feature>
<evidence type="ECO:0000256" key="5">
    <source>
        <dbReference type="ARBA" id="ARBA00022679"/>
    </source>
</evidence>
<evidence type="ECO:0000313" key="16">
    <source>
        <dbReference type="EMBL" id="SET49456.1"/>
    </source>
</evidence>
<evidence type="ECO:0000259" key="14">
    <source>
        <dbReference type="Pfam" id="PF08242"/>
    </source>
</evidence>
<evidence type="ECO:0000256" key="11">
    <source>
        <dbReference type="ARBA" id="ARBA00035025"/>
    </source>
</evidence>
<keyword evidence="10" id="KW-0943">RNA-mediated gene silencing</keyword>
<dbReference type="PANTHER" id="PTHR21404">
    <property type="entry name" value="HEN1"/>
    <property type="match status" value="1"/>
</dbReference>
<evidence type="ECO:0000256" key="2">
    <source>
        <dbReference type="ARBA" id="ARBA00009026"/>
    </source>
</evidence>
<feature type="compositionally biased region" description="Low complexity" evidence="13">
    <location>
        <begin position="255"/>
        <end position="264"/>
    </location>
</feature>
<keyword evidence="6" id="KW-0949">S-adenosyl-L-methionine</keyword>
<keyword evidence="4 16" id="KW-0489">Methyltransferase</keyword>
<dbReference type="RefSeq" id="WP_091444749.1">
    <property type="nucleotide sequence ID" value="NZ_FOIE01000005.1"/>
</dbReference>
<evidence type="ECO:0000256" key="3">
    <source>
        <dbReference type="ARBA" id="ARBA00021330"/>
    </source>
</evidence>
<evidence type="ECO:0000256" key="4">
    <source>
        <dbReference type="ARBA" id="ARBA00022603"/>
    </source>
</evidence>
<dbReference type="AlphaFoldDB" id="A0A1I0EVH2"/>
<dbReference type="CDD" id="cd02440">
    <property type="entry name" value="AdoMet_MTases"/>
    <property type="match status" value="1"/>
</dbReference>
<keyword evidence="5 16" id="KW-0808">Transferase</keyword>
<dbReference type="InterPro" id="IPR026610">
    <property type="entry name" value="Hen1"/>
</dbReference>
<dbReference type="EC" id="2.1.1.386" evidence="11"/>